<gene>
    <name evidence="1" type="ORF">Bhyg_11760</name>
</gene>
<protein>
    <submittedName>
        <fullName evidence="1">Uncharacterized protein</fullName>
    </submittedName>
</protein>
<dbReference type="Proteomes" id="UP001151699">
    <property type="component" value="Chromosome X"/>
</dbReference>
<evidence type="ECO:0000313" key="2">
    <source>
        <dbReference type="Proteomes" id="UP001151699"/>
    </source>
</evidence>
<evidence type="ECO:0000313" key="1">
    <source>
        <dbReference type="EMBL" id="KAJ6639021.1"/>
    </source>
</evidence>
<accession>A0A9Q0MW49</accession>
<dbReference type="OrthoDB" id="10608750at2759"/>
<keyword evidence="2" id="KW-1185">Reference proteome</keyword>
<comment type="caution">
    <text evidence="1">The sequence shown here is derived from an EMBL/GenBank/DDBJ whole genome shotgun (WGS) entry which is preliminary data.</text>
</comment>
<name>A0A9Q0MW49_9DIPT</name>
<sequence>MDAKFSEKEQEIFQNLIKFSTNNNNRVMCTSQYYAAQTLNAAGAIYRLPDDAYKIIIHNARNFEIWGSNNGAYKVEYGRSIAEQIPGISGHVTSGQVTDAFFKGIYNIYMEKSIDNNRREFYALKDGQRVAYKLNGLPDDPRLLAIHNLAGVIYFGSGDGAYKLKQGELIAHRVPGTAGPVRQIILGGSAREDDAYFLPE</sequence>
<organism evidence="1 2">
    <name type="scientific">Pseudolycoriella hygida</name>
    <dbReference type="NCBI Taxonomy" id="35572"/>
    <lineage>
        <taxon>Eukaryota</taxon>
        <taxon>Metazoa</taxon>
        <taxon>Ecdysozoa</taxon>
        <taxon>Arthropoda</taxon>
        <taxon>Hexapoda</taxon>
        <taxon>Insecta</taxon>
        <taxon>Pterygota</taxon>
        <taxon>Neoptera</taxon>
        <taxon>Endopterygota</taxon>
        <taxon>Diptera</taxon>
        <taxon>Nematocera</taxon>
        <taxon>Sciaroidea</taxon>
        <taxon>Sciaridae</taxon>
        <taxon>Pseudolycoriella</taxon>
    </lineage>
</organism>
<reference evidence="1" key="1">
    <citation type="submission" date="2022-07" db="EMBL/GenBank/DDBJ databases">
        <authorList>
            <person name="Trinca V."/>
            <person name="Uliana J.V.C."/>
            <person name="Torres T.T."/>
            <person name="Ward R.J."/>
            <person name="Monesi N."/>
        </authorList>
    </citation>
    <scope>NUCLEOTIDE SEQUENCE</scope>
    <source>
        <strain evidence="1">HSMRA1968</strain>
        <tissue evidence="1">Whole embryos</tissue>
    </source>
</reference>
<dbReference type="EMBL" id="WJQU01000003">
    <property type="protein sequence ID" value="KAJ6639021.1"/>
    <property type="molecule type" value="Genomic_DNA"/>
</dbReference>
<proteinExistence type="predicted"/>
<dbReference type="AlphaFoldDB" id="A0A9Q0MW49"/>